<dbReference type="AlphaFoldDB" id="A0A2B7WHF9"/>
<organism evidence="1 2">
    <name type="scientific">Helicocarpus griseus UAMH5409</name>
    <dbReference type="NCBI Taxonomy" id="1447875"/>
    <lineage>
        <taxon>Eukaryota</taxon>
        <taxon>Fungi</taxon>
        <taxon>Dikarya</taxon>
        <taxon>Ascomycota</taxon>
        <taxon>Pezizomycotina</taxon>
        <taxon>Eurotiomycetes</taxon>
        <taxon>Eurotiomycetidae</taxon>
        <taxon>Onygenales</taxon>
        <taxon>Ajellomycetaceae</taxon>
        <taxon>Helicocarpus</taxon>
    </lineage>
</organism>
<evidence type="ECO:0008006" key="3">
    <source>
        <dbReference type="Google" id="ProtNLM"/>
    </source>
</evidence>
<dbReference type="EMBL" id="PDNB01000299">
    <property type="protein sequence ID" value="PGG96022.1"/>
    <property type="molecule type" value="Genomic_DNA"/>
</dbReference>
<accession>A0A2B7WHF9</accession>
<dbReference type="Proteomes" id="UP000223968">
    <property type="component" value="Unassembled WGS sequence"/>
</dbReference>
<evidence type="ECO:0000313" key="2">
    <source>
        <dbReference type="Proteomes" id="UP000223968"/>
    </source>
</evidence>
<dbReference type="OrthoDB" id="5333491at2759"/>
<reference evidence="1 2" key="1">
    <citation type="submission" date="2017-10" db="EMBL/GenBank/DDBJ databases">
        <title>Comparative genomics in systemic dimorphic fungi from Ajellomycetaceae.</title>
        <authorList>
            <person name="Munoz J.F."/>
            <person name="Mcewen J.G."/>
            <person name="Clay O.K."/>
            <person name="Cuomo C.A."/>
        </authorList>
    </citation>
    <scope>NUCLEOTIDE SEQUENCE [LARGE SCALE GENOMIC DNA]</scope>
    <source>
        <strain evidence="1 2">UAMH5409</strain>
    </source>
</reference>
<evidence type="ECO:0000313" key="1">
    <source>
        <dbReference type="EMBL" id="PGG96022.1"/>
    </source>
</evidence>
<proteinExistence type="predicted"/>
<comment type="caution">
    <text evidence="1">The sequence shown here is derived from an EMBL/GenBank/DDBJ whole genome shotgun (WGS) entry which is preliminary data.</text>
</comment>
<sequence>MIEKSPEILDRIIHYLSQREEGQPDPKIASYASVCRIWQDAVELRTMRSVSVKNADGQWGEFCKVFECRRRRKIFEHLTYIHFMLKTPLYDPRLAETLGEHIARYQREVEKHFEFETRRLFGLLKTWEDDFAAIIEPNTEARLVLDIQLRFSGQTPWWVKFVKGDPLPRLNRIIHLGLNHAHPTAFFKIARGLLSLRHVSYSVTQSDMRVFTNKVNDFRKSFFAGLLNTDPLKQLETIKLECTGPCPRNHNMRVPNFQENSSFDYLSRAEVFIKSNPWGLSQNVFWPCLDSGARLDLSYPDLQYLTFVCGIMHPEQEWYLSGDRETTVAGYVPQNKRNLIYDGDFDDYSLEPYEWRHKPLCSTFYPMLEAIGRAVLAAPRLRRFEFALRWNQGQEILVEFLAPGVATGVQHINQHMPGFDFRNRRRARWYVWTDDVPRGTGGAVCVNWQVPDRIRKIWFEKIKRQGGGGLILQASRPAVPGGKVKFQFEYEGGYPG</sequence>
<protein>
    <recommendedName>
        <fullName evidence="3">F-box domain-containing protein</fullName>
    </recommendedName>
</protein>
<gene>
    <name evidence="1" type="ORF">AJ79_09763</name>
</gene>
<name>A0A2B7WHF9_9EURO</name>
<keyword evidence="2" id="KW-1185">Reference proteome</keyword>
<dbReference type="STRING" id="1447875.A0A2B7WHF9"/>